<dbReference type="InterPro" id="IPR018060">
    <property type="entry name" value="HTH_AraC"/>
</dbReference>
<reference evidence="5 6" key="1">
    <citation type="submission" date="2023-07" db="EMBL/GenBank/DDBJ databases">
        <title>Sorghum-associated microbial communities from plants grown in Nebraska, USA.</title>
        <authorList>
            <person name="Schachtman D."/>
        </authorList>
    </citation>
    <scope>NUCLEOTIDE SEQUENCE [LARGE SCALE GENOMIC DNA]</scope>
    <source>
        <strain evidence="5 6">DS1314</strain>
    </source>
</reference>
<evidence type="ECO:0000259" key="4">
    <source>
        <dbReference type="PROSITE" id="PS01124"/>
    </source>
</evidence>
<comment type="caution">
    <text evidence="5">The sequence shown here is derived from an EMBL/GenBank/DDBJ whole genome shotgun (WGS) entry which is preliminary data.</text>
</comment>
<organism evidence="5 6">
    <name type="scientific">Paenibacillus tundrae</name>
    <dbReference type="NCBI Taxonomy" id="528187"/>
    <lineage>
        <taxon>Bacteria</taxon>
        <taxon>Bacillati</taxon>
        <taxon>Bacillota</taxon>
        <taxon>Bacilli</taxon>
        <taxon>Bacillales</taxon>
        <taxon>Paenibacillaceae</taxon>
        <taxon>Paenibacillus</taxon>
    </lineage>
</organism>
<feature type="domain" description="HTH araC/xylS-type" evidence="4">
    <location>
        <begin position="170"/>
        <end position="268"/>
    </location>
</feature>
<dbReference type="InterPro" id="IPR018062">
    <property type="entry name" value="HTH_AraC-typ_CS"/>
</dbReference>
<evidence type="ECO:0000256" key="3">
    <source>
        <dbReference type="ARBA" id="ARBA00023163"/>
    </source>
</evidence>
<keyword evidence="6" id="KW-1185">Reference proteome</keyword>
<proteinExistence type="predicted"/>
<dbReference type="SUPFAM" id="SSF46689">
    <property type="entry name" value="Homeodomain-like"/>
    <property type="match status" value="1"/>
</dbReference>
<dbReference type="SMART" id="SM00342">
    <property type="entry name" value="HTH_ARAC"/>
    <property type="match status" value="1"/>
</dbReference>
<evidence type="ECO:0000313" key="5">
    <source>
        <dbReference type="EMBL" id="MDQ0174071.1"/>
    </source>
</evidence>
<protein>
    <submittedName>
        <fullName evidence="5">AraC-like DNA-binding protein</fullName>
    </submittedName>
</protein>
<keyword evidence="1" id="KW-0805">Transcription regulation</keyword>
<dbReference type="Gene3D" id="1.10.10.60">
    <property type="entry name" value="Homeodomain-like"/>
    <property type="match status" value="1"/>
</dbReference>
<dbReference type="PROSITE" id="PS00041">
    <property type="entry name" value="HTH_ARAC_FAMILY_1"/>
    <property type="match status" value="1"/>
</dbReference>
<dbReference type="PANTHER" id="PTHR46796">
    <property type="entry name" value="HTH-TYPE TRANSCRIPTIONAL ACTIVATOR RHAS-RELATED"/>
    <property type="match status" value="1"/>
</dbReference>
<dbReference type="Proteomes" id="UP001233836">
    <property type="component" value="Unassembled WGS sequence"/>
</dbReference>
<evidence type="ECO:0000256" key="1">
    <source>
        <dbReference type="ARBA" id="ARBA00023015"/>
    </source>
</evidence>
<gene>
    <name evidence="5" type="ORF">J2T19_005593</name>
</gene>
<evidence type="ECO:0000256" key="2">
    <source>
        <dbReference type="ARBA" id="ARBA00023125"/>
    </source>
</evidence>
<keyword evidence="2" id="KW-0238">DNA-binding</keyword>
<dbReference type="PANTHER" id="PTHR46796:SF13">
    <property type="entry name" value="HTH-TYPE TRANSCRIPTIONAL ACTIVATOR RHAS"/>
    <property type="match status" value="1"/>
</dbReference>
<sequence length="272" mass="31232">MMQSANDMKRASMGILKFDEIDATYQLNRYAPSEALRSWVKHFWIVSWDLTGKQPYSQHIVPNPCVNLIVEHGNTFFYGPSKRKFTYMIKEKGSVFGVKFKPGGCYPYLRTPISALHGNPLHVGQILHVTSDELEDYLLGMKTDAEKVSYMDQLLCEHLPAEDAKAQFVGEIVSQIELNRDMLRVDDLAAFWNIHTRQLQRLFNKYVGISPKAVIKLYRLQNAAESIEQGSHYDLIQLSQNLGYHDQSHFIKDFKSIIGSTPEDYVNNHSKN</sequence>
<dbReference type="InterPro" id="IPR009057">
    <property type="entry name" value="Homeodomain-like_sf"/>
</dbReference>
<name>A0ABT9WLF2_9BACL</name>
<accession>A0ABT9WLF2</accession>
<dbReference type="Pfam" id="PF12833">
    <property type="entry name" value="HTH_18"/>
    <property type="match status" value="1"/>
</dbReference>
<dbReference type="EMBL" id="JAUSTI010000030">
    <property type="protein sequence ID" value="MDQ0174071.1"/>
    <property type="molecule type" value="Genomic_DNA"/>
</dbReference>
<keyword evidence="3" id="KW-0804">Transcription</keyword>
<dbReference type="PROSITE" id="PS01124">
    <property type="entry name" value="HTH_ARAC_FAMILY_2"/>
    <property type="match status" value="1"/>
</dbReference>
<dbReference type="Pfam" id="PF20240">
    <property type="entry name" value="DUF6597"/>
    <property type="match status" value="1"/>
</dbReference>
<evidence type="ECO:0000313" key="6">
    <source>
        <dbReference type="Proteomes" id="UP001233836"/>
    </source>
</evidence>
<dbReference type="InterPro" id="IPR046532">
    <property type="entry name" value="DUF6597"/>
</dbReference>
<dbReference type="InterPro" id="IPR050204">
    <property type="entry name" value="AraC_XylS_family_regulators"/>
</dbReference>